<evidence type="ECO:0000313" key="3">
    <source>
        <dbReference type="EMBL" id="VDC50270.1"/>
    </source>
</evidence>
<evidence type="ECO:0000256" key="1">
    <source>
        <dbReference type="SAM" id="SignalP"/>
    </source>
</evidence>
<reference evidence="2 5" key="2">
    <citation type="submission" date="2020-01" db="EMBL/GenBank/DDBJ databases">
        <authorList>
            <person name="Wang S."/>
        </authorList>
    </citation>
    <scope>NUCLEOTIDE SEQUENCE [LARGE SCALE GENOMIC DNA]</scope>
    <source>
        <strain evidence="2 5">D151-2-6</strain>
    </source>
</reference>
<evidence type="ECO:0000313" key="4">
    <source>
        <dbReference type="Proteomes" id="UP000289220"/>
    </source>
</evidence>
<gene>
    <name evidence="3" type="ORF">BREV_BREV_01842</name>
    <name evidence="2" type="ORF">GYM46_00010</name>
</gene>
<accession>A0A6G7EDQ7</accession>
<organism evidence="3 4">
    <name type="scientific">Brevundimonas mediterranea</name>
    <dbReference type="NCBI Taxonomy" id="74329"/>
    <lineage>
        <taxon>Bacteria</taxon>
        <taxon>Pseudomonadati</taxon>
        <taxon>Pseudomonadota</taxon>
        <taxon>Alphaproteobacteria</taxon>
        <taxon>Caulobacterales</taxon>
        <taxon>Caulobacteraceae</taxon>
        <taxon>Brevundimonas</taxon>
    </lineage>
</organism>
<protein>
    <recommendedName>
        <fullName evidence="6">DUF2531 family protein</fullName>
    </recommendedName>
</protein>
<reference evidence="3 4" key="1">
    <citation type="submission" date="2018-11" db="EMBL/GenBank/DDBJ databases">
        <authorList>
            <person name="Peiro R."/>
            <person name="Begona"/>
            <person name="Cbmso G."/>
            <person name="Lopez M."/>
            <person name="Gonzalez S."/>
            <person name="Sacristan E."/>
            <person name="Castillo E."/>
        </authorList>
    </citation>
    <scope>NUCLEOTIDE SEQUENCE [LARGE SCALE GENOMIC DNA]</scope>
    <source>
        <strain evidence="3">Brev_genome</strain>
    </source>
</reference>
<sequence>MRRSFVLAAFLALGLGMGAEAQTHVGKDAYQGLHWSVAAPQGASWTLVCRFRPVTVWVSPYERDRWMNIMTQDGRGSRHGRLPGDNGRCSLTKTGGEGSVGIALVKNGMATSAGTRDQANPAKVTVF</sequence>
<keyword evidence="4" id="KW-1185">Reference proteome</keyword>
<proteinExistence type="predicted"/>
<feature type="signal peptide" evidence="1">
    <location>
        <begin position="1"/>
        <end position="21"/>
    </location>
</feature>
<dbReference type="EMBL" id="CP048751">
    <property type="protein sequence ID" value="QIH71508.1"/>
    <property type="molecule type" value="Genomic_DNA"/>
</dbReference>
<dbReference type="Proteomes" id="UP000501325">
    <property type="component" value="Chromosome"/>
</dbReference>
<dbReference type="AlphaFoldDB" id="A0A6G7EDQ7"/>
<dbReference type="RefSeq" id="WP_008261029.1">
    <property type="nucleotide sequence ID" value="NZ_CP048751.1"/>
</dbReference>
<evidence type="ECO:0000313" key="5">
    <source>
        <dbReference type="Proteomes" id="UP000501325"/>
    </source>
</evidence>
<feature type="chain" id="PRO_5044632352" description="DUF2531 family protein" evidence="1">
    <location>
        <begin position="22"/>
        <end position="127"/>
    </location>
</feature>
<keyword evidence="1" id="KW-0732">Signal</keyword>
<dbReference type="Proteomes" id="UP000289220">
    <property type="component" value="Unassembled WGS sequence"/>
</dbReference>
<dbReference type="EMBL" id="UXHF01000033">
    <property type="protein sequence ID" value="VDC50270.1"/>
    <property type="molecule type" value="Genomic_DNA"/>
</dbReference>
<evidence type="ECO:0008006" key="6">
    <source>
        <dbReference type="Google" id="ProtNLM"/>
    </source>
</evidence>
<dbReference type="KEGG" id="bmed:GYM46_00010"/>
<evidence type="ECO:0000313" key="2">
    <source>
        <dbReference type="EMBL" id="QIH71508.1"/>
    </source>
</evidence>
<name>A0A6G7EDQ7_9CAUL</name>